<dbReference type="CDD" id="cd12193">
    <property type="entry name" value="bZIP_GCN4"/>
    <property type="match status" value="1"/>
</dbReference>
<dbReference type="PROSITE" id="PS00036">
    <property type="entry name" value="BZIP_BASIC"/>
    <property type="match status" value="1"/>
</dbReference>
<dbReference type="SMART" id="SM00248">
    <property type="entry name" value="ANK"/>
    <property type="match status" value="5"/>
</dbReference>
<dbReference type="Pfam" id="PF12796">
    <property type="entry name" value="Ank_2"/>
    <property type="match status" value="1"/>
</dbReference>
<dbReference type="InterPro" id="IPR002110">
    <property type="entry name" value="Ankyrin_rpt"/>
</dbReference>
<dbReference type="Gene3D" id="1.25.40.20">
    <property type="entry name" value="Ankyrin repeat-containing domain"/>
    <property type="match status" value="1"/>
</dbReference>
<dbReference type="GO" id="GO:0003700">
    <property type="term" value="F:DNA-binding transcription factor activity"/>
    <property type="evidence" value="ECO:0007669"/>
    <property type="project" value="InterPro"/>
</dbReference>
<evidence type="ECO:0000256" key="1">
    <source>
        <dbReference type="ARBA" id="ARBA00022737"/>
    </source>
</evidence>
<dbReference type="SUPFAM" id="SSF48403">
    <property type="entry name" value="Ankyrin repeat"/>
    <property type="match status" value="1"/>
</dbReference>
<dbReference type="SMART" id="SM00558">
    <property type="entry name" value="JmjC"/>
    <property type="match status" value="1"/>
</dbReference>
<feature type="compositionally biased region" description="Basic residues" evidence="4">
    <location>
        <begin position="1328"/>
        <end position="1346"/>
    </location>
</feature>
<name>A0A117E3C2_ASPNG</name>
<evidence type="ECO:0000256" key="3">
    <source>
        <dbReference type="SAM" id="Coils"/>
    </source>
</evidence>
<evidence type="ECO:0000256" key="4">
    <source>
        <dbReference type="SAM" id="MobiDB-lite"/>
    </source>
</evidence>
<dbReference type="PANTHER" id="PTHR24198">
    <property type="entry name" value="ANKYRIN REPEAT AND PROTEIN KINASE DOMAIN-CONTAINING PROTEIN"/>
    <property type="match status" value="1"/>
</dbReference>
<dbReference type="SUPFAM" id="SSF57959">
    <property type="entry name" value="Leucine zipper domain"/>
    <property type="match status" value="1"/>
</dbReference>
<feature type="region of interest" description="Disordered" evidence="4">
    <location>
        <begin position="1305"/>
        <end position="1350"/>
    </location>
</feature>
<feature type="coiled-coil region" evidence="3">
    <location>
        <begin position="552"/>
        <end position="579"/>
    </location>
</feature>
<proteinExistence type="predicted"/>
<keyword evidence="3" id="KW-0175">Coiled coil</keyword>
<dbReference type="EMBL" id="BCMY01000014">
    <property type="protein sequence ID" value="GAQ45007.1"/>
    <property type="molecule type" value="Genomic_DNA"/>
</dbReference>
<dbReference type="PANTHER" id="PTHR24198:SF165">
    <property type="entry name" value="ANKYRIN REPEAT-CONTAINING PROTEIN-RELATED"/>
    <property type="match status" value="1"/>
</dbReference>
<gene>
    <name evidence="6" type="ORF">ABL_07668</name>
</gene>
<evidence type="ECO:0000313" key="7">
    <source>
        <dbReference type="Proteomes" id="UP000068243"/>
    </source>
</evidence>
<protein>
    <recommendedName>
        <fullName evidence="5">JmjC domain-containing protein</fullName>
    </recommendedName>
</protein>
<dbReference type="SUPFAM" id="SSF51197">
    <property type="entry name" value="Clavaminate synthase-like"/>
    <property type="match status" value="1"/>
</dbReference>
<dbReference type="InterPro" id="IPR046347">
    <property type="entry name" value="bZIP_sf"/>
</dbReference>
<comment type="caution">
    <text evidence="6">The sequence shown here is derived from an EMBL/GenBank/DDBJ whole genome shotgun (WGS) entry which is preliminary data.</text>
</comment>
<evidence type="ECO:0000259" key="5">
    <source>
        <dbReference type="PROSITE" id="PS51184"/>
    </source>
</evidence>
<sequence length="1440" mass="162275">MSGATGIVGLLLEKEGVYVNTTSPTQRPLLQLAIESAHIGTIRRLLQDPRFDIACHWGCNSPLLAAIRAGRDSITLFVLRQGGSDNVRTPRGENALLLATRKGSLAVVKEILKDNMVDVNSADHNGWNALRCAADEGSMEMARVLLADPRTNVNSVGSDGRSALNIALHRGHVGIANLLRQHEERAARGYRQTTHRARRRKNLRANFPDIIRSVDFDETYSIFMCVIEEMESTWRRDKDLLQNLLYVLEIDIGHQNGRFGPNTPISTMLLHVPLVNQADYVHPSELKDPKEYALYYESKIGLLSKEALPQIVKASISRIDPEWEPNHQPLWWPLILGFPVQTTEDTRYILKYILCDLHKFGVRTQHLQPVTSLAWSEKDSQLLQEIIATRQYEEMNLIPYTVENTLCTSASESAAQSHGYANGVSPVTINSGIFCITSQCWDKGALTQEGPVPSYHATQQNQDLLAHNLVEMYDDSRFQSKQESPCYTQPAVSGSFNNADFTGRSRDMTEVLPRPTKTLPPLEWDKDDPVAAKLARNTLAARKSRARMTSRVERMGRRIADLEWELKKSQEEKKFWMEQAQNRDQSSAPPSRTFQSTQVISSPHPVAPAPVPLGKFEFPSTFHRLSIDFPSTSHRLPIDFPSTSHRLPIDFPSTSHRLPIDFPSTSHRLPIDFPSTSHRLPIDFPSTSHRLPIDFPSTSHRLPIDFPSTSHRLPIDFPSTSHRLPIDFPSTSHRLPIDFPSTSHRLPIDFPSTSHRLPIDFPSTSHRLPIDFPSTSHQLPINFPSTSHPPRHSLAPMPLTPYHFCDGLGRQRTSYRRGVPLEDTKFFHQTYFHTYNESLTSDKRKIRRRLQKIRELSEYVWILVARSFTSTDIADLRKFNEYISAVMTWMKIHPILEEEEERARDLFEALDDKKVEIIKNGENTRNKVPRRTKSDLNLFSIEKENIRMPGFNNGQQQAPISIDINPGDSESAKGIQDFLLSIKRECSDSASGPICIASEEELCKNLKDLFSKPVFWQSFTSQYPLPGDMPTSIPDFLAFLAHINVQKLEAIDYFEDAAKPKEKQIAEIAQYFNSPPTTRSALNFLDMKNVFLPCVPVPVRQADLLGTAYLRKRGSVSKSMPNNTAMPPGREFLLLSGRNSVSPIHVDTAGQLTWIIGICGRKVWYVPSDLNLAAHRLATGGSQFPEHYEGGWMRIIIEPGDLLIMPPGCPHAVFTPEDSLTAGGNFYTSPHLGTTITTTALQARYGSIFCNEKLSLQDYSHIALVLEQCQGSFSNADLARLAASEPHWDIADPLNVKVEALSRDNADNSATCSEGESPVEGREDDSRKRARTVKKGGKGGSRKRGRTVKENASINTKDHMLWLRVLQYIRRAATELERDADTSLACPGEDPGGDFLDNVKQYMGVHLRANTANRELQSVAQHSSKFVMQYFHWLLAFWDA</sequence>
<dbReference type="VEuPathDB" id="FungiDB:ATCC64974_111780"/>
<keyword evidence="1" id="KW-0677">Repeat</keyword>
<organism evidence="6 7">
    <name type="scientific">Aspergillus niger</name>
    <dbReference type="NCBI Taxonomy" id="5061"/>
    <lineage>
        <taxon>Eukaryota</taxon>
        <taxon>Fungi</taxon>
        <taxon>Dikarya</taxon>
        <taxon>Ascomycota</taxon>
        <taxon>Pezizomycotina</taxon>
        <taxon>Eurotiomycetes</taxon>
        <taxon>Eurotiomycetidae</taxon>
        <taxon>Eurotiales</taxon>
        <taxon>Aspergillaceae</taxon>
        <taxon>Aspergillus</taxon>
        <taxon>Aspergillus subgen. Circumdati</taxon>
    </lineage>
</organism>
<feature type="domain" description="JmjC" evidence="5">
    <location>
        <begin position="1099"/>
        <end position="1243"/>
    </location>
</feature>
<keyword evidence="2" id="KW-0040">ANK repeat</keyword>
<dbReference type="Gene3D" id="2.60.120.650">
    <property type="entry name" value="Cupin"/>
    <property type="match status" value="1"/>
</dbReference>
<dbReference type="OrthoDB" id="4494329at2759"/>
<dbReference type="VEuPathDB" id="FungiDB:An04g07720"/>
<evidence type="ECO:0000256" key="2">
    <source>
        <dbReference type="ARBA" id="ARBA00023043"/>
    </source>
</evidence>
<dbReference type="Proteomes" id="UP000068243">
    <property type="component" value="Unassembled WGS sequence"/>
</dbReference>
<reference evidence="7" key="1">
    <citation type="journal article" date="2016" name="Genome Announc.">
        <title>Draft genome sequence of Aspergillus niger strain An76.</title>
        <authorList>
            <person name="Gong W."/>
            <person name="Cheng Z."/>
            <person name="Zhang H."/>
            <person name="Liu L."/>
            <person name="Gao P."/>
            <person name="Wang L."/>
        </authorList>
    </citation>
    <scope>NUCLEOTIDE SEQUENCE [LARGE SCALE GENOMIC DNA]</scope>
    <source>
        <strain evidence="7">An76</strain>
    </source>
</reference>
<dbReference type="InterPro" id="IPR004827">
    <property type="entry name" value="bZIP"/>
</dbReference>
<dbReference type="InterPro" id="IPR036770">
    <property type="entry name" value="Ankyrin_rpt-contain_sf"/>
</dbReference>
<dbReference type="InterPro" id="IPR003347">
    <property type="entry name" value="JmjC_dom"/>
</dbReference>
<dbReference type="PROSITE" id="PS51184">
    <property type="entry name" value="JMJC"/>
    <property type="match status" value="1"/>
</dbReference>
<dbReference type="Gene3D" id="3.30.160.60">
    <property type="entry name" value="Classic Zinc Finger"/>
    <property type="match status" value="1"/>
</dbReference>
<accession>A0A117E3C2</accession>
<evidence type="ECO:0000313" key="6">
    <source>
        <dbReference type="EMBL" id="GAQ45007.1"/>
    </source>
</evidence>